<dbReference type="InterPro" id="IPR051906">
    <property type="entry name" value="TolC-like"/>
</dbReference>
<evidence type="ECO:0000256" key="5">
    <source>
        <dbReference type="ARBA" id="ARBA00022692"/>
    </source>
</evidence>
<dbReference type="Proteomes" id="UP000242642">
    <property type="component" value="Unassembled WGS sequence"/>
</dbReference>
<dbReference type="STRING" id="1123402.SAMN02583745_01983"/>
<dbReference type="PANTHER" id="PTHR30026:SF22">
    <property type="entry name" value="OUTER MEMBRANE EFFLUX PROTEIN"/>
    <property type="match status" value="1"/>
</dbReference>
<keyword evidence="10" id="KW-1185">Reference proteome</keyword>
<dbReference type="GO" id="GO:1990281">
    <property type="term" value="C:efflux pump complex"/>
    <property type="evidence" value="ECO:0007669"/>
    <property type="project" value="TreeGrafter"/>
</dbReference>
<evidence type="ECO:0000256" key="2">
    <source>
        <dbReference type="ARBA" id="ARBA00007613"/>
    </source>
</evidence>
<evidence type="ECO:0000256" key="7">
    <source>
        <dbReference type="ARBA" id="ARBA00023237"/>
    </source>
</evidence>
<feature type="coiled-coil region" evidence="8">
    <location>
        <begin position="341"/>
        <end position="375"/>
    </location>
</feature>
<dbReference type="SUPFAM" id="SSF56954">
    <property type="entry name" value="Outer membrane efflux proteins (OEP)"/>
    <property type="match status" value="1"/>
</dbReference>
<evidence type="ECO:0000313" key="9">
    <source>
        <dbReference type="EMBL" id="SET31595.1"/>
    </source>
</evidence>
<evidence type="ECO:0000256" key="3">
    <source>
        <dbReference type="ARBA" id="ARBA00022448"/>
    </source>
</evidence>
<evidence type="ECO:0000256" key="8">
    <source>
        <dbReference type="SAM" id="Coils"/>
    </source>
</evidence>
<keyword evidence="5" id="KW-0812">Transmembrane</keyword>
<comment type="similarity">
    <text evidence="2">Belongs to the outer membrane factor (OMF) (TC 1.B.17) family.</text>
</comment>
<dbReference type="EMBL" id="FOHV01000016">
    <property type="protein sequence ID" value="SET31595.1"/>
    <property type="molecule type" value="Genomic_DNA"/>
</dbReference>
<keyword evidence="6" id="KW-0472">Membrane</keyword>
<gene>
    <name evidence="9" type="ORF">SAMN02583745_01983</name>
</gene>
<dbReference type="PANTHER" id="PTHR30026">
    <property type="entry name" value="OUTER MEMBRANE PROTEIN TOLC"/>
    <property type="match status" value="1"/>
</dbReference>
<dbReference type="InterPro" id="IPR003423">
    <property type="entry name" value="OMP_efflux"/>
</dbReference>
<dbReference type="OrthoDB" id="314748at2"/>
<dbReference type="RefSeq" id="WP_093320427.1">
    <property type="nucleotide sequence ID" value="NZ_FOHV01000016.1"/>
</dbReference>
<evidence type="ECO:0000313" key="10">
    <source>
        <dbReference type="Proteomes" id="UP000242642"/>
    </source>
</evidence>
<evidence type="ECO:0000256" key="6">
    <source>
        <dbReference type="ARBA" id="ARBA00023136"/>
    </source>
</evidence>
<dbReference type="GO" id="GO:0015288">
    <property type="term" value="F:porin activity"/>
    <property type="evidence" value="ECO:0007669"/>
    <property type="project" value="TreeGrafter"/>
</dbReference>
<comment type="subcellular location">
    <subcellularLocation>
        <location evidence="1">Cell outer membrane</location>
    </subcellularLocation>
</comment>
<accession>A0A1I0DGV0</accession>
<evidence type="ECO:0000256" key="1">
    <source>
        <dbReference type="ARBA" id="ARBA00004442"/>
    </source>
</evidence>
<keyword evidence="8" id="KW-0175">Coiled coil</keyword>
<reference evidence="10" key="1">
    <citation type="submission" date="2016-10" db="EMBL/GenBank/DDBJ databases">
        <authorList>
            <person name="Varghese N."/>
            <person name="Submissions S."/>
        </authorList>
    </citation>
    <scope>NUCLEOTIDE SEQUENCE [LARGE SCALE GENOMIC DNA]</scope>
    <source>
        <strain evidence="10">DSM 18579</strain>
    </source>
</reference>
<name>A0A1I0DGV0_9GAMM</name>
<dbReference type="GO" id="GO:0009279">
    <property type="term" value="C:cell outer membrane"/>
    <property type="evidence" value="ECO:0007669"/>
    <property type="project" value="UniProtKB-SubCell"/>
</dbReference>
<dbReference type="GO" id="GO:0015562">
    <property type="term" value="F:efflux transmembrane transporter activity"/>
    <property type="evidence" value="ECO:0007669"/>
    <property type="project" value="InterPro"/>
</dbReference>
<proteinExistence type="inferred from homology"/>
<sequence length="440" mass="48690">MLNMRHFIDSSKPVLFTSLFTSLSVIGVLFIPCSLLANEVSYYDALRIAADVSPTTQTAIARDNQQKSLLSVSQAGYKPKVGISINPSYSEFKDETSITPELTVTQTVYDFGRTRNQIAQVGAESKQVKAINNQELESIIANTSMAYIQAHRSLSAIQETKQHINDIEQVVKIANDRATAGAGNESDTTQAQARLVSAKLTASQIEGDYLQALESLKIYLNVPNALEVISMPDDLSDKANLTKPIRFEQIAEYRNQAAMLEISDAQFELAKSDSLPNVGVQLISNKTIEGTNPSTNEKYGHDNKIQLTMSYDIYQGGAATSRVSAAAANKEATKYQLQQLKQTLNQRLSTAKIAINQLESKQSLLNERINVLRKTRDIYKEQYTLGSRSILDVLNVEQEVYQAVVDKVNTDHDYWLAVSDYIFMSGQSADAFGLTILMSE</sequence>
<organism evidence="9 10">
    <name type="scientific">Thorsellia anophelis DSM 18579</name>
    <dbReference type="NCBI Taxonomy" id="1123402"/>
    <lineage>
        <taxon>Bacteria</taxon>
        <taxon>Pseudomonadati</taxon>
        <taxon>Pseudomonadota</taxon>
        <taxon>Gammaproteobacteria</taxon>
        <taxon>Enterobacterales</taxon>
        <taxon>Thorselliaceae</taxon>
        <taxon>Thorsellia</taxon>
    </lineage>
</organism>
<dbReference type="Pfam" id="PF02321">
    <property type="entry name" value="OEP"/>
    <property type="match status" value="2"/>
</dbReference>
<protein>
    <submittedName>
        <fullName evidence="9">Outer membrane protein TolC</fullName>
    </submittedName>
</protein>
<keyword evidence="3" id="KW-0813">Transport</keyword>
<keyword evidence="4" id="KW-1134">Transmembrane beta strand</keyword>
<evidence type="ECO:0000256" key="4">
    <source>
        <dbReference type="ARBA" id="ARBA00022452"/>
    </source>
</evidence>
<dbReference type="AlphaFoldDB" id="A0A1I0DGV0"/>
<dbReference type="Gene3D" id="1.20.1600.10">
    <property type="entry name" value="Outer membrane efflux proteins (OEP)"/>
    <property type="match status" value="1"/>
</dbReference>
<keyword evidence="7" id="KW-0998">Cell outer membrane</keyword>